<keyword evidence="1" id="KW-0472">Membrane</keyword>
<sequence>MNVKSENGSLHIKGSKFMYAWMAVFTFGGIFASLFIISEGVSFESYYSLFYIAGGISLLPIFIYLTVWALPGFKPGKVLLTIILRENGVVKSKNRTVLIKDIRNIDLIRNPLNLINDIVIESFDGRKFKIRTYNLLDDLDYEIVVDTYIYPYLTKNAQEVWNRKVNLEKLQRIAKYERGQQNFD</sequence>
<keyword evidence="3" id="KW-1185">Reference proteome</keyword>
<evidence type="ECO:0008006" key="4">
    <source>
        <dbReference type="Google" id="ProtNLM"/>
    </source>
</evidence>
<dbReference type="Pfam" id="PF17353">
    <property type="entry name" value="DUF5381"/>
    <property type="match status" value="1"/>
</dbReference>
<evidence type="ECO:0000313" key="2">
    <source>
        <dbReference type="EMBL" id="APH03508.1"/>
    </source>
</evidence>
<keyword evidence="1" id="KW-1133">Transmembrane helix</keyword>
<accession>A0A1L3MMD0</accession>
<protein>
    <recommendedName>
        <fullName evidence="4">YfjD family protein</fullName>
    </recommendedName>
</protein>
<dbReference type="OrthoDB" id="2905500at2"/>
<dbReference type="RefSeq" id="WP_072578298.1">
    <property type="nucleotide sequence ID" value="NZ_CP016020.1"/>
</dbReference>
<organism evidence="2 3">
    <name type="scientific">Bacillus weihaiensis</name>
    <dbReference type="NCBI Taxonomy" id="1547283"/>
    <lineage>
        <taxon>Bacteria</taxon>
        <taxon>Bacillati</taxon>
        <taxon>Bacillota</taxon>
        <taxon>Bacilli</taxon>
        <taxon>Bacillales</taxon>
        <taxon>Bacillaceae</taxon>
        <taxon>Bacillus</taxon>
    </lineage>
</organism>
<name>A0A1L3MMD0_9BACI</name>
<feature type="transmembrane region" description="Helical" evidence="1">
    <location>
        <begin position="17"/>
        <end position="37"/>
    </location>
</feature>
<dbReference type="Proteomes" id="UP000181936">
    <property type="component" value="Chromosome"/>
</dbReference>
<proteinExistence type="predicted"/>
<evidence type="ECO:0000256" key="1">
    <source>
        <dbReference type="SAM" id="Phobius"/>
    </source>
</evidence>
<evidence type="ECO:0000313" key="3">
    <source>
        <dbReference type="Proteomes" id="UP000181936"/>
    </source>
</evidence>
<dbReference type="AlphaFoldDB" id="A0A1L3MMD0"/>
<dbReference type="InterPro" id="IPR035324">
    <property type="entry name" value="DUF5381"/>
</dbReference>
<feature type="transmembrane region" description="Helical" evidence="1">
    <location>
        <begin position="49"/>
        <end position="70"/>
    </location>
</feature>
<keyword evidence="1" id="KW-0812">Transmembrane</keyword>
<dbReference type="KEGG" id="bwh:A9C19_01355"/>
<reference evidence="2 3" key="1">
    <citation type="journal article" date="2016" name="Sci. Rep.">
        <title>Complete genome sequence and transcriptomic analysis of a novel marine strain Bacillus weihaiensis reveals the mechanism of brown algae degradation.</title>
        <authorList>
            <person name="Zhu Y."/>
            <person name="Chen P."/>
            <person name="Bao Y."/>
            <person name="Men Y."/>
            <person name="Zeng Y."/>
            <person name="Yang J."/>
            <person name="Sun J."/>
            <person name="Sun Y."/>
        </authorList>
    </citation>
    <scope>NUCLEOTIDE SEQUENCE [LARGE SCALE GENOMIC DNA]</scope>
    <source>
        <strain evidence="2 3">Alg07</strain>
    </source>
</reference>
<gene>
    <name evidence="2" type="ORF">A9C19_01355</name>
</gene>
<dbReference type="EMBL" id="CP016020">
    <property type="protein sequence ID" value="APH03508.1"/>
    <property type="molecule type" value="Genomic_DNA"/>
</dbReference>